<proteinExistence type="predicted"/>
<reference evidence="1" key="1">
    <citation type="submission" date="2021-02" db="EMBL/GenBank/DDBJ databases">
        <authorList>
            <person name="Dougan E. K."/>
            <person name="Rhodes N."/>
            <person name="Thang M."/>
            <person name="Chan C."/>
        </authorList>
    </citation>
    <scope>NUCLEOTIDE SEQUENCE</scope>
</reference>
<evidence type="ECO:0000313" key="1">
    <source>
        <dbReference type="EMBL" id="CAE8735804.1"/>
    </source>
</evidence>
<gene>
    <name evidence="1" type="ORF">PGLA2088_LOCUS48030</name>
</gene>
<organism evidence="1 2">
    <name type="scientific">Polarella glacialis</name>
    <name type="common">Dinoflagellate</name>
    <dbReference type="NCBI Taxonomy" id="89957"/>
    <lineage>
        <taxon>Eukaryota</taxon>
        <taxon>Sar</taxon>
        <taxon>Alveolata</taxon>
        <taxon>Dinophyceae</taxon>
        <taxon>Suessiales</taxon>
        <taxon>Suessiaceae</taxon>
        <taxon>Polarella</taxon>
    </lineage>
</organism>
<evidence type="ECO:0000313" key="2">
    <source>
        <dbReference type="Proteomes" id="UP000626109"/>
    </source>
</evidence>
<comment type="caution">
    <text evidence="1">The sequence shown here is derived from an EMBL/GenBank/DDBJ whole genome shotgun (WGS) entry which is preliminary data.</text>
</comment>
<dbReference type="Proteomes" id="UP000626109">
    <property type="component" value="Unassembled WGS sequence"/>
</dbReference>
<dbReference type="AlphaFoldDB" id="A0A813LY98"/>
<protein>
    <submittedName>
        <fullName evidence="1">Uncharacterized protein</fullName>
    </submittedName>
</protein>
<sequence length="355" mass="38445">MASSHAQALMFALRMLEHQQGHECIQQTGNKEQKVGIAHDRDALWLVGAREEAEGVQTLAGGLEALSLLKKQSCQPTRIVLIGPELARTERNYYCSAGLHVSTVDCTLEETLSEQPASHECRSWLPLPCCAFLLNSGLGTRMLPVAGPWLPALPLLLELQVPVCLVAPSRIESAGEREILVGLLGARALTRIVHCPCPAYGGASAVAGCSNAYCWWCLGVASQVRGGLPEVRKHVEERTRTAARLQASSWLVAAQDAWPQQQVALLAAVELVAGEECVARRLRQGPGHRALAKLCQVPHPEVAAGARRCRTLVALWGEEERHSSEASKSRRASALAQKVQGHWHEPLCLPRPLAA</sequence>
<accession>A0A813LY98</accession>
<name>A0A813LY98_POLGL</name>
<dbReference type="EMBL" id="CAJNNW010036592">
    <property type="protein sequence ID" value="CAE8735804.1"/>
    <property type="molecule type" value="Genomic_DNA"/>
</dbReference>